<feature type="transmembrane region" description="Helical" evidence="7">
    <location>
        <begin position="195"/>
        <end position="215"/>
    </location>
</feature>
<gene>
    <name evidence="9" type="ORF">OG549_21760</name>
</gene>
<dbReference type="EMBL" id="CP108318">
    <property type="protein sequence ID" value="WTW63067.1"/>
    <property type="molecule type" value="Genomic_DNA"/>
</dbReference>
<feature type="transmembrane region" description="Helical" evidence="7">
    <location>
        <begin position="257"/>
        <end position="275"/>
    </location>
</feature>
<evidence type="ECO:0000256" key="3">
    <source>
        <dbReference type="ARBA" id="ARBA00022475"/>
    </source>
</evidence>
<evidence type="ECO:0000256" key="1">
    <source>
        <dbReference type="ARBA" id="ARBA00004651"/>
    </source>
</evidence>
<evidence type="ECO:0000256" key="5">
    <source>
        <dbReference type="ARBA" id="ARBA00022989"/>
    </source>
</evidence>
<keyword evidence="5 7" id="KW-1133">Transmembrane helix</keyword>
<dbReference type="SUPFAM" id="SSF82866">
    <property type="entry name" value="Multidrug efflux transporter AcrB transmembrane domain"/>
    <property type="match status" value="2"/>
</dbReference>
<dbReference type="PROSITE" id="PS50156">
    <property type="entry name" value="SSD"/>
    <property type="match status" value="1"/>
</dbReference>
<feature type="transmembrane region" description="Helical" evidence="7">
    <location>
        <begin position="569"/>
        <end position="590"/>
    </location>
</feature>
<evidence type="ECO:0000256" key="2">
    <source>
        <dbReference type="ARBA" id="ARBA00010157"/>
    </source>
</evidence>
<dbReference type="Gene3D" id="1.20.1640.10">
    <property type="entry name" value="Multidrug efflux transporter AcrB transmembrane domain"/>
    <property type="match status" value="2"/>
</dbReference>
<proteinExistence type="inferred from homology"/>
<evidence type="ECO:0000313" key="9">
    <source>
        <dbReference type="EMBL" id="WTW63067.1"/>
    </source>
</evidence>
<keyword evidence="4 7" id="KW-0812">Transmembrane</keyword>
<dbReference type="AlphaFoldDB" id="A0AAU2V6I0"/>
<dbReference type="PANTHER" id="PTHR33406">
    <property type="entry name" value="MEMBRANE PROTEIN MJ1562-RELATED"/>
    <property type="match status" value="1"/>
</dbReference>
<organism evidence="9">
    <name type="scientific">Streptomyces sp. NBC_00003</name>
    <dbReference type="NCBI Taxonomy" id="2903608"/>
    <lineage>
        <taxon>Bacteria</taxon>
        <taxon>Bacillati</taxon>
        <taxon>Actinomycetota</taxon>
        <taxon>Actinomycetes</taxon>
        <taxon>Kitasatosporales</taxon>
        <taxon>Streptomycetaceae</taxon>
        <taxon>Streptomyces</taxon>
    </lineage>
</organism>
<feature type="transmembrane region" description="Helical" evidence="7">
    <location>
        <begin position="222"/>
        <end position="245"/>
    </location>
</feature>
<dbReference type="PANTHER" id="PTHR33406:SF6">
    <property type="entry name" value="MEMBRANE PROTEIN YDGH-RELATED"/>
    <property type="match status" value="1"/>
</dbReference>
<dbReference type="Pfam" id="PF03176">
    <property type="entry name" value="MMPL"/>
    <property type="match status" value="2"/>
</dbReference>
<feature type="transmembrane region" description="Helical" evidence="7">
    <location>
        <begin position="296"/>
        <end position="320"/>
    </location>
</feature>
<keyword evidence="6 7" id="KW-0472">Membrane</keyword>
<protein>
    <submittedName>
        <fullName evidence="9">MMPL family transporter</fullName>
    </submittedName>
</protein>
<feature type="transmembrane region" description="Helical" evidence="7">
    <location>
        <begin position="643"/>
        <end position="663"/>
    </location>
</feature>
<evidence type="ECO:0000256" key="6">
    <source>
        <dbReference type="ARBA" id="ARBA00023136"/>
    </source>
</evidence>
<comment type="subcellular location">
    <subcellularLocation>
        <location evidence="1">Cell membrane</location>
        <topology evidence="1">Multi-pass membrane protein</topology>
    </subcellularLocation>
</comment>
<dbReference type="InterPro" id="IPR050545">
    <property type="entry name" value="Mycobact_MmpL"/>
</dbReference>
<name>A0AAU2V6I0_9ACTN</name>
<accession>A0AAU2V6I0</accession>
<feature type="domain" description="SSD" evidence="8">
    <location>
        <begin position="242"/>
        <end position="354"/>
    </location>
</feature>
<sequence>MIRALTGYSTKHPWKVIALWAVLGLALAALAPTLFARVTQNQTGNFLPRSYDSAAALRIAEERFGVDPDATTVTVLVGRADGKALGASDEKRVEAEAAGLGGRRVVMPREDDGPEFLIPDRSQTPRIAPAMAAPDRSFELLSVELTGNPSDPGVQGVYRAFRDAARTQFGEAGMRTGFTGALADTVDTTDANKTATTVGGALLMGLIVLLNVLVFRSVLAAVLPLLAVAIIGGAAAGAVALVAILTGLKLDAGTPGLINVVLLGIGIDYLLFLLFRFREQLRSRPGQLARDAAGEVCARVGTAITSAALTIVAAFATLGVATFGQFRSLGPAIAVAVLVMLFGSLTLLPALLAAAGRKMFWPSRALRHEPREGRAARLGALVTRRPLLMLAASVALLGALAAGLIGIRMDYGQGGSGDKTPAAATAAEISRALPAGVSDPTSVYVTAKDDGPLTIARLDGLSRALTQVKGVGQVAPTVLNKDHRAARIDLYPTADPQSEQARDLASGPIRDAVARHTPAGTTAHVGGTPAIIADISTAVDHDLRIVFPVAAALIGLILLLLLRSLLAPVILMISVGLGFAATLGAATLLFQHGLGKPGVSFTLPLVLFLFVVALGTDYNILITDRIREEMRHPGPARTAVARAVRHTAPAIATAGLVLAASFASLATTPGSEQVAFAMALGIMLSALVLSLVLVPALAALLGRAIWWPIRPRPTPGAHAHPAPEPDRVTAY</sequence>
<feature type="transmembrane region" description="Helical" evidence="7">
    <location>
        <begin position="545"/>
        <end position="562"/>
    </location>
</feature>
<feature type="transmembrane region" description="Helical" evidence="7">
    <location>
        <begin position="387"/>
        <end position="407"/>
    </location>
</feature>
<evidence type="ECO:0000259" key="8">
    <source>
        <dbReference type="PROSITE" id="PS50156"/>
    </source>
</evidence>
<comment type="similarity">
    <text evidence="2">Belongs to the resistance-nodulation-cell division (RND) (TC 2.A.6) family. MmpL subfamily.</text>
</comment>
<evidence type="ECO:0000256" key="7">
    <source>
        <dbReference type="SAM" id="Phobius"/>
    </source>
</evidence>
<dbReference type="GO" id="GO:0005886">
    <property type="term" value="C:plasma membrane"/>
    <property type="evidence" value="ECO:0007669"/>
    <property type="project" value="UniProtKB-SubCell"/>
</dbReference>
<dbReference type="InterPro" id="IPR000731">
    <property type="entry name" value="SSD"/>
</dbReference>
<dbReference type="InterPro" id="IPR004869">
    <property type="entry name" value="MMPL_dom"/>
</dbReference>
<keyword evidence="3" id="KW-1003">Cell membrane</keyword>
<feature type="transmembrane region" description="Helical" evidence="7">
    <location>
        <begin position="332"/>
        <end position="354"/>
    </location>
</feature>
<feature type="transmembrane region" description="Helical" evidence="7">
    <location>
        <begin position="602"/>
        <end position="622"/>
    </location>
</feature>
<feature type="transmembrane region" description="Helical" evidence="7">
    <location>
        <begin position="675"/>
        <end position="702"/>
    </location>
</feature>
<evidence type="ECO:0000256" key="4">
    <source>
        <dbReference type="ARBA" id="ARBA00022692"/>
    </source>
</evidence>
<reference evidence="9" key="1">
    <citation type="submission" date="2022-10" db="EMBL/GenBank/DDBJ databases">
        <title>The complete genomes of actinobacterial strains from the NBC collection.</title>
        <authorList>
            <person name="Joergensen T.S."/>
            <person name="Alvarez Arevalo M."/>
            <person name="Sterndorff E.B."/>
            <person name="Faurdal D."/>
            <person name="Vuksanovic O."/>
            <person name="Mourched A.-S."/>
            <person name="Charusanti P."/>
            <person name="Shaw S."/>
            <person name="Blin K."/>
            <person name="Weber T."/>
        </authorList>
    </citation>
    <scope>NUCLEOTIDE SEQUENCE</scope>
    <source>
        <strain evidence="9">NBC_00003</strain>
    </source>
</reference>